<evidence type="ECO:0000256" key="1">
    <source>
        <dbReference type="ARBA" id="ARBA00004629"/>
    </source>
</evidence>
<dbReference type="GO" id="GO:0005634">
    <property type="term" value="C:nucleus"/>
    <property type="evidence" value="ECO:0007669"/>
    <property type="project" value="TreeGrafter"/>
</dbReference>
<dbReference type="GO" id="GO:0004672">
    <property type="term" value="F:protein kinase activity"/>
    <property type="evidence" value="ECO:0007669"/>
    <property type="project" value="InterPro"/>
</dbReference>
<dbReference type="GO" id="GO:0005524">
    <property type="term" value="F:ATP binding"/>
    <property type="evidence" value="ECO:0007669"/>
    <property type="project" value="InterPro"/>
</dbReference>
<feature type="region of interest" description="Disordered" evidence="5">
    <location>
        <begin position="137"/>
        <end position="161"/>
    </location>
</feature>
<dbReference type="VEuPathDB" id="FungiDB:BDBG_16802"/>
<dbReference type="SUPFAM" id="SSF56112">
    <property type="entry name" value="Protein kinase-like (PK-like)"/>
    <property type="match status" value="1"/>
</dbReference>
<name>A0A179UJG7_BLAGS</name>
<dbReference type="GO" id="GO:0051754">
    <property type="term" value="P:meiotic sister chromatid cohesion, centromeric"/>
    <property type="evidence" value="ECO:0007669"/>
    <property type="project" value="TreeGrafter"/>
</dbReference>
<organism evidence="7 8">
    <name type="scientific">Blastomyces gilchristii (strain SLH14081)</name>
    <name type="common">Blastomyces dermatitidis</name>
    <dbReference type="NCBI Taxonomy" id="559298"/>
    <lineage>
        <taxon>Eukaryota</taxon>
        <taxon>Fungi</taxon>
        <taxon>Dikarya</taxon>
        <taxon>Ascomycota</taxon>
        <taxon>Pezizomycotina</taxon>
        <taxon>Eurotiomycetes</taxon>
        <taxon>Eurotiomycetidae</taxon>
        <taxon>Onygenales</taxon>
        <taxon>Ajellomycetaceae</taxon>
        <taxon>Blastomyces</taxon>
    </lineage>
</organism>
<keyword evidence="3" id="KW-0995">Kinetochore</keyword>
<evidence type="ECO:0000256" key="5">
    <source>
        <dbReference type="SAM" id="MobiDB-lite"/>
    </source>
</evidence>
<dbReference type="InterPro" id="IPR008271">
    <property type="entry name" value="Ser/Thr_kinase_AS"/>
</dbReference>
<keyword evidence="8" id="KW-1185">Reference proteome</keyword>
<dbReference type="AlphaFoldDB" id="A0A179UJG7"/>
<dbReference type="PROSITE" id="PS00108">
    <property type="entry name" value="PROTEIN_KINASE_ST"/>
    <property type="match status" value="1"/>
</dbReference>
<keyword evidence="2" id="KW-0158">Chromosome</keyword>
<dbReference type="Gene3D" id="1.10.510.10">
    <property type="entry name" value="Transferase(Phosphotransferase) domain 1"/>
    <property type="match status" value="2"/>
</dbReference>
<sequence>MFFAVELFRTIEALHACGILHGDLKADNCLIRLDERFNSPVSRLTDESDLDAQAGYSPTGAGGWRNKGLTLIDFGRGVDMQVFPKNVQFIADWKIGAHECSEMRECRPWTYQVDMYGLAGVIHILLFGKYMEVAPATSSRASGGENGSTGSRRSGDGDFGLGMSDAGRTGLGAKKAYRIKESLKRYWEREIWAETFDLCLNPQGDKWVQMEKGIPSPPSSDIDAEDGGGGHTGPTLPVLNSMRYIREKMEGWLVANAERKGLQAQLAKLERMIAK</sequence>
<keyword evidence="7" id="KW-0808">Transferase</keyword>
<evidence type="ECO:0000259" key="6">
    <source>
        <dbReference type="PROSITE" id="PS50011"/>
    </source>
</evidence>
<dbReference type="STRING" id="559298.A0A179UJG7"/>
<keyword evidence="4" id="KW-0137">Centromere</keyword>
<dbReference type="PANTHER" id="PTHR14030:SF4">
    <property type="entry name" value="BUB1 KINASE, ISOFORM A-RELATED"/>
    <property type="match status" value="1"/>
</dbReference>
<evidence type="ECO:0000256" key="4">
    <source>
        <dbReference type="ARBA" id="ARBA00023328"/>
    </source>
</evidence>
<evidence type="ECO:0000256" key="3">
    <source>
        <dbReference type="ARBA" id="ARBA00022838"/>
    </source>
</evidence>
<dbReference type="InterPro" id="IPR000719">
    <property type="entry name" value="Prot_kinase_dom"/>
</dbReference>
<dbReference type="PANTHER" id="PTHR14030">
    <property type="entry name" value="MITOTIC CHECKPOINT SERINE/THREONINE-PROTEIN KINASE BUB1"/>
    <property type="match status" value="1"/>
</dbReference>
<accession>A0A179UJG7</accession>
<evidence type="ECO:0000313" key="8">
    <source>
        <dbReference type="Proteomes" id="UP000002038"/>
    </source>
</evidence>
<dbReference type="RefSeq" id="XP_031577698.1">
    <property type="nucleotide sequence ID" value="XM_031724682.1"/>
</dbReference>
<evidence type="ECO:0000256" key="2">
    <source>
        <dbReference type="ARBA" id="ARBA00022454"/>
    </source>
</evidence>
<dbReference type="InterPro" id="IPR011009">
    <property type="entry name" value="Kinase-like_dom_sf"/>
</dbReference>
<dbReference type="EMBL" id="GG657452">
    <property type="protein sequence ID" value="OAT07297.1"/>
    <property type="molecule type" value="Genomic_DNA"/>
</dbReference>
<protein>
    <submittedName>
        <fullName evidence="7">Checkpoint serine/threonine-protein kinase</fullName>
    </submittedName>
</protein>
<comment type="subcellular location">
    <subcellularLocation>
        <location evidence="1">Chromosome</location>
        <location evidence="1">Centromere</location>
        <location evidence="1">Kinetochore</location>
    </subcellularLocation>
</comment>
<dbReference type="GO" id="GO:0032991">
    <property type="term" value="C:protein-containing complex"/>
    <property type="evidence" value="ECO:0007669"/>
    <property type="project" value="UniProtKB-ARBA"/>
</dbReference>
<dbReference type="KEGG" id="bgh:BDBG_16802"/>
<gene>
    <name evidence="7" type="ORF">BDBG_16802</name>
</gene>
<dbReference type="GO" id="GO:0007094">
    <property type="term" value="P:mitotic spindle assembly checkpoint signaling"/>
    <property type="evidence" value="ECO:0007669"/>
    <property type="project" value="InterPro"/>
</dbReference>
<dbReference type="Proteomes" id="UP000002038">
    <property type="component" value="Unassembled WGS sequence"/>
</dbReference>
<proteinExistence type="predicted"/>
<evidence type="ECO:0000313" key="7">
    <source>
        <dbReference type="EMBL" id="OAT07297.1"/>
    </source>
</evidence>
<dbReference type="GeneID" id="42528796"/>
<keyword evidence="7" id="KW-0418">Kinase</keyword>
<reference evidence="8" key="1">
    <citation type="journal article" date="2015" name="PLoS Genet.">
        <title>The dynamic genome and transcriptome of the human fungal pathogen Blastomyces and close relative Emmonsia.</title>
        <authorList>
            <person name="Munoz J.F."/>
            <person name="Gauthier G.M."/>
            <person name="Desjardins C.A."/>
            <person name="Gallo J.E."/>
            <person name="Holder J."/>
            <person name="Sullivan T.D."/>
            <person name="Marty A.J."/>
            <person name="Carmen J.C."/>
            <person name="Chen Z."/>
            <person name="Ding L."/>
            <person name="Gujja S."/>
            <person name="Magrini V."/>
            <person name="Misas E."/>
            <person name="Mitreva M."/>
            <person name="Priest M."/>
            <person name="Saif S."/>
            <person name="Whiston E.A."/>
            <person name="Young S."/>
            <person name="Zeng Q."/>
            <person name="Goldman W.E."/>
            <person name="Mardis E.R."/>
            <person name="Taylor J.W."/>
            <person name="McEwen J.G."/>
            <person name="Clay O.K."/>
            <person name="Klein B.S."/>
            <person name="Cuomo C.A."/>
        </authorList>
    </citation>
    <scope>NUCLEOTIDE SEQUENCE [LARGE SCALE GENOMIC DNA]</scope>
    <source>
        <strain evidence="8">SLH14081</strain>
    </source>
</reference>
<feature type="domain" description="Protein kinase" evidence="6">
    <location>
        <begin position="1"/>
        <end position="275"/>
    </location>
</feature>
<dbReference type="OrthoDB" id="248495at2759"/>
<dbReference type="PROSITE" id="PS50011">
    <property type="entry name" value="PROTEIN_KINASE_DOM"/>
    <property type="match status" value="1"/>
</dbReference>
<feature type="region of interest" description="Disordered" evidence="5">
    <location>
        <begin position="213"/>
        <end position="235"/>
    </location>
</feature>
<dbReference type="GO" id="GO:0000776">
    <property type="term" value="C:kinetochore"/>
    <property type="evidence" value="ECO:0007669"/>
    <property type="project" value="UniProtKB-KW"/>
</dbReference>
<dbReference type="InterPro" id="IPR015661">
    <property type="entry name" value="Bub1/Mad3"/>
</dbReference>